<organism evidence="11 13">
    <name type="scientific">Rotaria magnacalcarata</name>
    <dbReference type="NCBI Taxonomy" id="392030"/>
    <lineage>
        <taxon>Eukaryota</taxon>
        <taxon>Metazoa</taxon>
        <taxon>Spiralia</taxon>
        <taxon>Gnathifera</taxon>
        <taxon>Rotifera</taxon>
        <taxon>Eurotatoria</taxon>
        <taxon>Bdelloidea</taxon>
        <taxon>Philodinida</taxon>
        <taxon>Philodinidae</taxon>
        <taxon>Rotaria</taxon>
    </lineage>
</organism>
<dbReference type="SUPFAM" id="SSF52047">
    <property type="entry name" value="RNI-like"/>
    <property type="match status" value="1"/>
</dbReference>
<dbReference type="PANTHER" id="PTHR24113">
    <property type="entry name" value="RAN GTPASE-ACTIVATING PROTEIN 1"/>
    <property type="match status" value="1"/>
</dbReference>
<accession>A0A819DKF4</accession>
<dbReference type="Pfam" id="PF00643">
    <property type="entry name" value="zf-B_box"/>
    <property type="match status" value="1"/>
</dbReference>
<dbReference type="InterPro" id="IPR032675">
    <property type="entry name" value="LRR_dom_sf"/>
</dbReference>
<dbReference type="InterPro" id="IPR017907">
    <property type="entry name" value="Znf_RING_CS"/>
</dbReference>
<dbReference type="GO" id="GO:0008270">
    <property type="term" value="F:zinc ion binding"/>
    <property type="evidence" value="ECO:0007669"/>
    <property type="project" value="UniProtKB-KW"/>
</dbReference>
<dbReference type="PROSITE" id="PS50089">
    <property type="entry name" value="ZF_RING_2"/>
    <property type="match status" value="1"/>
</dbReference>
<feature type="coiled-coil region" evidence="8">
    <location>
        <begin position="216"/>
        <end position="254"/>
    </location>
</feature>
<evidence type="ECO:0000256" key="8">
    <source>
        <dbReference type="SAM" id="Coils"/>
    </source>
</evidence>
<dbReference type="SUPFAM" id="SSF57850">
    <property type="entry name" value="RING/U-box"/>
    <property type="match status" value="1"/>
</dbReference>
<keyword evidence="8" id="KW-0175">Coiled coil</keyword>
<dbReference type="SMART" id="SM00184">
    <property type="entry name" value="RING"/>
    <property type="match status" value="1"/>
</dbReference>
<dbReference type="PROSITE" id="PS50119">
    <property type="entry name" value="ZF_BBOX"/>
    <property type="match status" value="2"/>
</dbReference>
<dbReference type="AlphaFoldDB" id="A0A819DKF4"/>
<dbReference type="PANTHER" id="PTHR24113:SF12">
    <property type="entry name" value="RAN GTPASE-ACTIVATING PROTEIN 1"/>
    <property type="match status" value="1"/>
</dbReference>
<sequence>MTAIERLINCGICHRRLNDPRILSCSHTYCLRCIRENVSIHSNYFECPQNDGAKVSKNFIGELAVDQTACDMIESIALTDGTIPCSNCDSIVSEHWCSNCIRSYCAKCCREIHEMPALEDHHIVPLREKLAEFVPCKSHSDEKLKYWCLKCNAYVCSDCILDTHQDHPYTFIRRIADDLQKKVNDDLSKIESTLTRNLTETDTSITKINDEHQEKISLISNSMKFLKQILEQHEEELLRKVENIDQDNNQLMEDFRIRLQNELECLENHKTILGILQSSRDPMKIIRARQGFIDYTDRIKRILVGLRLPAMHNYHIEGIDQIQIAREKILDCGKFIEGLIPTNTNIDYSNQRLESLIVDYQTKEEWSFEKRYLTDQDMKIIADALKENTVATKLDLSQCKIDDQGIQRLADALRLNKTLKLLYLHKNQINDYGTQYLAESLTYNKTLTKLDLSQNIITDQGIQSLSNMLQQNRTLTILHLSQNQIRDQGAQYLANALRQNHTLKTLHLSQNLIADQGAQHLANALTQNKVLFSFICCPKSLFYNAYYTQTLTTLNLYWNDIGDLGAESFVHTLQTNNNLHTLLLSRNRIGNDSAKQFIDVLKQNTTLTALSLHENRIDQQTQNYGKNILKIHKGRVTVNW</sequence>
<dbReference type="GO" id="GO:0048471">
    <property type="term" value="C:perinuclear region of cytoplasm"/>
    <property type="evidence" value="ECO:0007669"/>
    <property type="project" value="TreeGrafter"/>
</dbReference>
<evidence type="ECO:0000256" key="1">
    <source>
        <dbReference type="ARBA" id="ARBA00022468"/>
    </source>
</evidence>
<evidence type="ECO:0000256" key="5">
    <source>
        <dbReference type="ARBA" id="ARBA00022771"/>
    </source>
</evidence>
<evidence type="ECO:0000256" key="6">
    <source>
        <dbReference type="ARBA" id="ARBA00022833"/>
    </source>
</evidence>
<evidence type="ECO:0000313" key="13">
    <source>
        <dbReference type="Proteomes" id="UP000663842"/>
    </source>
</evidence>
<dbReference type="Proteomes" id="UP000663866">
    <property type="component" value="Unassembled WGS sequence"/>
</dbReference>
<reference evidence="11" key="1">
    <citation type="submission" date="2021-02" db="EMBL/GenBank/DDBJ databases">
        <authorList>
            <person name="Nowell W R."/>
        </authorList>
    </citation>
    <scope>NUCLEOTIDE SEQUENCE</scope>
</reference>
<dbReference type="InterPro" id="IPR027038">
    <property type="entry name" value="RanGap"/>
</dbReference>
<proteinExistence type="predicted"/>
<dbReference type="EMBL" id="CAJOBF010000568">
    <property type="protein sequence ID" value="CAF3836983.1"/>
    <property type="molecule type" value="Genomic_DNA"/>
</dbReference>
<evidence type="ECO:0000313" key="12">
    <source>
        <dbReference type="EMBL" id="CAF3867239.1"/>
    </source>
</evidence>
<dbReference type="InterPro" id="IPR027370">
    <property type="entry name" value="Znf-RING_euk"/>
</dbReference>
<name>A0A819DKF4_9BILA</name>
<dbReference type="GO" id="GO:0006913">
    <property type="term" value="P:nucleocytoplasmic transport"/>
    <property type="evidence" value="ECO:0007669"/>
    <property type="project" value="TreeGrafter"/>
</dbReference>
<protein>
    <submittedName>
        <fullName evidence="11">Uncharacterized protein</fullName>
    </submittedName>
</protein>
<dbReference type="InterPro" id="IPR000315">
    <property type="entry name" value="Znf_B-box"/>
</dbReference>
<keyword evidence="5 7" id="KW-0863">Zinc-finger</keyword>
<dbReference type="Gene3D" id="3.80.10.10">
    <property type="entry name" value="Ribonuclease Inhibitor"/>
    <property type="match status" value="3"/>
</dbReference>
<comment type="caution">
    <text evidence="11">The sequence shown here is derived from an EMBL/GenBank/DDBJ whole genome shotgun (WGS) entry which is preliminary data.</text>
</comment>
<dbReference type="SMART" id="SM00336">
    <property type="entry name" value="BBOX"/>
    <property type="match status" value="2"/>
</dbReference>
<dbReference type="Proteomes" id="UP000663842">
    <property type="component" value="Unassembled WGS sequence"/>
</dbReference>
<dbReference type="Gene3D" id="3.30.40.10">
    <property type="entry name" value="Zinc/RING finger domain, C3HC4 (zinc finger)"/>
    <property type="match status" value="1"/>
</dbReference>
<feature type="domain" description="B box-type" evidence="10">
    <location>
        <begin position="80"/>
        <end position="126"/>
    </location>
</feature>
<keyword evidence="1" id="KW-0343">GTPase activation</keyword>
<dbReference type="CDD" id="cd16449">
    <property type="entry name" value="RING-HC"/>
    <property type="match status" value="1"/>
</dbReference>
<feature type="domain" description="RING-type" evidence="9">
    <location>
        <begin position="10"/>
        <end position="48"/>
    </location>
</feature>
<dbReference type="PROSITE" id="PS00518">
    <property type="entry name" value="ZF_RING_1"/>
    <property type="match status" value="1"/>
</dbReference>
<dbReference type="Pfam" id="PF13445">
    <property type="entry name" value="zf-RING_UBOX"/>
    <property type="match status" value="1"/>
</dbReference>
<dbReference type="SUPFAM" id="SSF57845">
    <property type="entry name" value="B-box zinc-binding domain"/>
    <property type="match status" value="1"/>
</dbReference>
<feature type="domain" description="B box-type" evidence="10">
    <location>
        <begin position="131"/>
        <end position="172"/>
    </location>
</feature>
<gene>
    <name evidence="12" type="ORF">OVN521_LOCUS7720</name>
    <name evidence="11" type="ORF">UXM345_LOCUS6972</name>
</gene>
<keyword evidence="4" id="KW-0677">Repeat</keyword>
<evidence type="ECO:0000256" key="2">
    <source>
        <dbReference type="ARBA" id="ARBA00022614"/>
    </source>
</evidence>
<dbReference type="Pfam" id="PF13516">
    <property type="entry name" value="LRR_6"/>
    <property type="match status" value="6"/>
</dbReference>
<evidence type="ECO:0000259" key="10">
    <source>
        <dbReference type="PROSITE" id="PS50119"/>
    </source>
</evidence>
<keyword evidence="2" id="KW-0433">Leucine-rich repeat</keyword>
<dbReference type="GO" id="GO:0005634">
    <property type="term" value="C:nucleus"/>
    <property type="evidence" value="ECO:0007669"/>
    <property type="project" value="TreeGrafter"/>
</dbReference>
<evidence type="ECO:0000256" key="3">
    <source>
        <dbReference type="ARBA" id="ARBA00022723"/>
    </source>
</evidence>
<evidence type="ECO:0000256" key="4">
    <source>
        <dbReference type="ARBA" id="ARBA00022737"/>
    </source>
</evidence>
<evidence type="ECO:0000256" key="7">
    <source>
        <dbReference type="PROSITE-ProRule" id="PRU00024"/>
    </source>
</evidence>
<dbReference type="InterPro" id="IPR001611">
    <property type="entry name" value="Leu-rich_rpt"/>
</dbReference>
<dbReference type="GO" id="GO:0005829">
    <property type="term" value="C:cytosol"/>
    <property type="evidence" value="ECO:0007669"/>
    <property type="project" value="TreeGrafter"/>
</dbReference>
<evidence type="ECO:0000313" key="14">
    <source>
        <dbReference type="Proteomes" id="UP000663866"/>
    </source>
</evidence>
<dbReference type="InterPro" id="IPR001841">
    <property type="entry name" value="Znf_RING"/>
</dbReference>
<dbReference type="SMART" id="SM00368">
    <property type="entry name" value="LRR_RI"/>
    <property type="match status" value="7"/>
</dbReference>
<dbReference type="Gene3D" id="3.30.160.60">
    <property type="entry name" value="Classic Zinc Finger"/>
    <property type="match status" value="1"/>
</dbReference>
<dbReference type="EMBL" id="CAJOBG010000860">
    <property type="protein sequence ID" value="CAF3867239.1"/>
    <property type="molecule type" value="Genomic_DNA"/>
</dbReference>
<evidence type="ECO:0000313" key="11">
    <source>
        <dbReference type="EMBL" id="CAF3836983.1"/>
    </source>
</evidence>
<dbReference type="GO" id="GO:0005096">
    <property type="term" value="F:GTPase activator activity"/>
    <property type="evidence" value="ECO:0007669"/>
    <property type="project" value="UniProtKB-KW"/>
</dbReference>
<evidence type="ECO:0000259" key="9">
    <source>
        <dbReference type="PROSITE" id="PS50089"/>
    </source>
</evidence>
<dbReference type="InterPro" id="IPR013083">
    <property type="entry name" value="Znf_RING/FYVE/PHD"/>
</dbReference>
<dbReference type="CDD" id="cd19757">
    <property type="entry name" value="Bbox1"/>
    <property type="match status" value="1"/>
</dbReference>
<keyword evidence="3" id="KW-0479">Metal-binding</keyword>
<keyword evidence="6" id="KW-0862">Zinc</keyword>
<dbReference type="GO" id="GO:0031267">
    <property type="term" value="F:small GTPase binding"/>
    <property type="evidence" value="ECO:0007669"/>
    <property type="project" value="TreeGrafter"/>
</dbReference>
<keyword evidence="14" id="KW-1185">Reference proteome</keyword>